<evidence type="ECO:0000313" key="6">
    <source>
        <dbReference type="Proteomes" id="UP000186594"/>
    </source>
</evidence>
<dbReference type="AlphaFoldDB" id="A0A1U7LJE7"/>
<keyword evidence="6" id="KW-1185">Reference proteome</keyword>
<dbReference type="PANTHER" id="PTHR46509:SF1">
    <property type="entry name" value="PHOSPHOADENOSINE PHOSPHOSULFATE REDUCTASE"/>
    <property type="match status" value="1"/>
</dbReference>
<dbReference type="STRING" id="1198029.A0A1U7LJE7"/>
<dbReference type="NCBIfam" id="TIGR02057">
    <property type="entry name" value="PAPS_reductase"/>
    <property type="match status" value="1"/>
</dbReference>
<comment type="pathway">
    <text evidence="3">Sulfur metabolism; hydrogen sulfide biosynthesis; sulfite from sulfate.</text>
</comment>
<dbReference type="GO" id="GO:0019379">
    <property type="term" value="P:sulfate assimilation, phosphoadenylyl sulfate reduction by phosphoadenylyl-sulfate reductase (thioredoxin)"/>
    <property type="evidence" value="ECO:0007669"/>
    <property type="project" value="EnsemblFungi"/>
</dbReference>
<feature type="domain" description="Phosphoadenosine phosphosulphate reductase" evidence="4">
    <location>
        <begin position="61"/>
        <end position="234"/>
    </location>
</feature>
<dbReference type="NCBIfam" id="TIGR00434">
    <property type="entry name" value="cysH"/>
    <property type="match status" value="1"/>
</dbReference>
<dbReference type="Gene3D" id="3.40.50.620">
    <property type="entry name" value="HUPs"/>
    <property type="match status" value="1"/>
</dbReference>
<dbReference type="GO" id="GO:0005737">
    <property type="term" value="C:cytoplasm"/>
    <property type="evidence" value="ECO:0007669"/>
    <property type="project" value="TreeGrafter"/>
</dbReference>
<dbReference type="PIRSF" id="PIRSF000857">
    <property type="entry name" value="PAPS_reductase"/>
    <property type="match status" value="1"/>
</dbReference>
<dbReference type="OrthoDB" id="7869097at2759"/>
<dbReference type="InterPro" id="IPR002500">
    <property type="entry name" value="PAPS_reduct_dom"/>
</dbReference>
<dbReference type="InterPro" id="IPR004511">
    <property type="entry name" value="PAPS/APS_Rdtase"/>
</dbReference>
<name>A0A1U7LJE7_NEOID</name>
<dbReference type="SUPFAM" id="SSF52402">
    <property type="entry name" value="Adenine nucleotide alpha hydrolases-like"/>
    <property type="match status" value="1"/>
</dbReference>
<evidence type="ECO:0000256" key="2">
    <source>
        <dbReference type="ARBA" id="ARBA00023002"/>
    </source>
</evidence>
<dbReference type="Pfam" id="PF01507">
    <property type="entry name" value="PAPS_reduct"/>
    <property type="match status" value="1"/>
</dbReference>
<evidence type="ECO:0000259" key="4">
    <source>
        <dbReference type="Pfam" id="PF01507"/>
    </source>
</evidence>
<dbReference type="CDD" id="cd23945">
    <property type="entry name" value="PAPS_reductase"/>
    <property type="match status" value="1"/>
</dbReference>
<gene>
    <name evidence="5" type="ORF">NEOLI_002477</name>
</gene>
<dbReference type="EMBL" id="LXFE01002965">
    <property type="protein sequence ID" value="OLL22672.1"/>
    <property type="molecule type" value="Genomic_DNA"/>
</dbReference>
<accession>A0A1U7LJE7</accession>
<dbReference type="OMA" id="PIARWTQ"/>
<evidence type="ECO:0000256" key="1">
    <source>
        <dbReference type="ARBA" id="ARBA00009732"/>
    </source>
</evidence>
<dbReference type="GO" id="GO:0004604">
    <property type="term" value="F:phosphoadenylyl-sulfate reductase (thioredoxin) activity"/>
    <property type="evidence" value="ECO:0007669"/>
    <property type="project" value="EnsemblFungi"/>
</dbReference>
<dbReference type="NCBIfam" id="NF002537">
    <property type="entry name" value="PRK02090.1"/>
    <property type="match status" value="1"/>
</dbReference>
<dbReference type="InterPro" id="IPR014729">
    <property type="entry name" value="Rossmann-like_a/b/a_fold"/>
</dbReference>
<comment type="caution">
    <text evidence="5">The sequence shown here is derived from an EMBL/GenBank/DDBJ whole genome shotgun (WGS) entry which is preliminary data.</text>
</comment>
<dbReference type="HAMAP" id="MF_00063">
    <property type="entry name" value="CysH"/>
    <property type="match status" value="1"/>
</dbReference>
<organism evidence="5 6">
    <name type="scientific">Neolecta irregularis (strain DAH-3)</name>
    <dbReference type="NCBI Taxonomy" id="1198029"/>
    <lineage>
        <taxon>Eukaryota</taxon>
        <taxon>Fungi</taxon>
        <taxon>Dikarya</taxon>
        <taxon>Ascomycota</taxon>
        <taxon>Taphrinomycotina</taxon>
        <taxon>Neolectales</taxon>
        <taxon>Neolectaceae</taxon>
        <taxon>Neolecta</taxon>
    </lineage>
</organism>
<sequence>MAASLMFNSCLSNSDYLSSGYISAVNSIAFTKSHLKFLNDRLATLEPRQILQWCTVTLPNLYQTTAFGLTGLVTIDMLSTLQDPPPLIFLDTLHHFQETLLLIEKIKARYPQISLNIYKPNGLDTTFEFNKLYGERLWEKDEALYDYTVKVEPARRAYRELGVKAVLTGRRKSQGGARSNLDIIEIDDTGLVKVNPFANWSFRQVYDYIREFKVPYNELSDQGYRSIGDWHSTVTVKDDEDERAGRWKGQVKTECGLHENYFKMKLERLGLTK</sequence>
<dbReference type="GO" id="GO:0006750">
    <property type="term" value="P:glutathione biosynthetic process"/>
    <property type="evidence" value="ECO:0007669"/>
    <property type="project" value="EnsemblFungi"/>
</dbReference>
<evidence type="ECO:0000313" key="5">
    <source>
        <dbReference type="EMBL" id="OLL22672.1"/>
    </source>
</evidence>
<dbReference type="Proteomes" id="UP000186594">
    <property type="component" value="Unassembled WGS sequence"/>
</dbReference>
<proteinExistence type="inferred from homology"/>
<comment type="similarity">
    <text evidence="1">Belongs to the PAPS reductase family. CysH subfamily.</text>
</comment>
<keyword evidence="2" id="KW-0560">Oxidoreductase</keyword>
<protein>
    <submittedName>
        <fullName evidence="5">Phosphoadenosine phosphosulfate reductase</fullName>
    </submittedName>
</protein>
<dbReference type="PANTHER" id="PTHR46509">
    <property type="entry name" value="PHOSPHOADENOSINE PHOSPHOSULFATE REDUCTASE"/>
    <property type="match status" value="1"/>
</dbReference>
<dbReference type="InterPro" id="IPR011800">
    <property type="entry name" value="PAPS_reductase_CysH"/>
</dbReference>
<reference evidence="5 6" key="1">
    <citation type="submission" date="2016-04" db="EMBL/GenBank/DDBJ databases">
        <title>Evolutionary innovation and constraint leading to complex multicellularity in the Ascomycota.</title>
        <authorList>
            <person name="Cisse O."/>
            <person name="Nguyen A."/>
            <person name="Hewitt D.A."/>
            <person name="Jedd G."/>
            <person name="Stajich J.E."/>
        </authorList>
    </citation>
    <scope>NUCLEOTIDE SEQUENCE [LARGE SCALE GENOMIC DNA]</scope>
    <source>
        <strain evidence="5 6">DAH-3</strain>
    </source>
</reference>
<evidence type="ECO:0000256" key="3">
    <source>
        <dbReference type="ARBA" id="ARBA00024327"/>
    </source>
</evidence>